<organismHost>
    <name type="scientific">Cafeteria roenbergensis</name>
    <name type="common">Marine flagellate</name>
    <dbReference type="NCBI Taxonomy" id="33653"/>
</organismHost>
<organism evidence="1 2">
    <name type="scientific">Cafeteria roenbergensis virus (strain BV-PW1)</name>
    <name type="common">CroV</name>
    <dbReference type="NCBI Taxonomy" id="693272"/>
    <lineage>
        <taxon>Viruses</taxon>
        <taxon>Varidnaviria</taxon>
        <taxon>Bamfordvirae</taxon>
        <taxon>Nucleocytoviricota</taxon>
        <taxon>Megaviricetes</taxon>
        <taxon>Imitervirales</taxon>
        <taxon>Mimiviridae</taxon>
        <taxon>Aliimimivirinae</taxon>
        <taxon>Rheavirus</taxon>
        <taxon>Rheavirus sinusmexicani</taxon>
    </lineage>
</organism>
<dbReference type="RefSeq" id="YP_003969880.1">
    <property type="nucleotide sequence ID" value="NC_014637.1"/>
</dbReference>
<dbReference type="GeneID" id="9887650"/>
<sequence length="57" mass="7007">MNGIKSLDYWFSINKKYDIFLSIYDDRVKETDIKNKCDYYFYSKGSKYYNLLQLLKI</sequence>
<dbReference type="Proteomes" id="UP000029781">
    <property type="component" value="Segment"/>
</dbReference>
<name>E3T518_CROVB</name>
<dbReference type="KEGG" id="vg:9887650"/>
<dbReference type="EMBL" id="GU244497">
    <property type="protein sequence ID" value="ADO67281.1"/>
    <property type="molecule type" value="Genomic_DNA"/>
</dbReference>
<evidence type="ECO:0000313" key="2">
    <source>
        <dbReference type="Proteomes" id="UP000029781"/>
    </source>
</evidence>
<evidence type="ECO:0000313" key="1">
    <source>
        <dbReference type="EMBL" id="ADO67281.1"/>
    </source>
</evidence>
<reference evidence="1 2" key="1">
    <citation type="journal article" date="2010" name="Proc. Natl. Acad. Sci. U.S.A.">
        <title>Giant virus with a remarkable complement of genes infects marine zooplankton.</title>
        <authorList>
            <person name="Fischer M.G."/>
            <person name="Allen M.J."/>
            <person name="Wilson W.H."/>
            <person name="Suttle C.A."/>
        </authorList>
    </citation>
    <scope>NUCLEOTIDE SEQUENCE [LARGE SCALE GENOMIC DNA]</scope>
    <source>
        <strain evidence="1 2">BV-PW1</strain>
    </source>
</reference>
<proteinExistence type="predicted"/>
<protein>
    <submittedName>
        <fullName evidence="1">Uncharacterized protein</fullName>
    </submittedName>
</protein>
<accession>E3T518</accession>
<keyword evidence="2" id="KW-1185">Reference proteome</keyword>
<gene>
    <name evidence="1" type="ORF">crov248</name>
</gene>